<evidence type="ECO:0000313" key="2">
    <source>
        <dbReference type="Proteomes" id="UP001203338"/>
    </source>
</evidence>
<gene>
    <name evidence="1" type="ORF">M3P05_05500</name>
</gene>
<protein>
    <recommendedName>
        <fullName evidence="3">Transglycosylase SLT domain-containing protein</fullName>
    </recommendedName>
</protein>
<sequence>MVNKEEEEGRQCQIMIRGAFEKYNLPASESAIQLLCMIAAHESGGFRYNKQVNGSALSIFQVEPPSYHEVVAYGCSKGYLNNQDNLSEQRLLFDPTYAAAIARIFFLRFVEPIPDKGDIEGLAKYAKHYWNTNRGKATCLMYENAWNIYYGPK</sequence>
<dbReference type="RefSeq" id="WP_249698407.1">
    <property type="nucleotide sequence ID" value="NZ_JAMFLX010000005.1"/>
</dbReference>
<reference evidence="1 2" key="1">
    <citation type="submission" date="2022-05" db="EMBL/GenBank/DDBJ databases">
        <authorList>
            <person name="Park J.-S."/>
        </authorList>
    </citation>
    <scope>NUCLEOTIDE SEQUENCE [LARGE SCALE GENOMIC DNA]</scope>
    <source>
        <strain evidence="1 2">2012CJ34-2</strain>
    </source>
</reference>
<dbReference type="EMBL" id="JAMFLX010000005">
    <property type="protein sequence ID" value="MCL6269401.1"/>
    <property type="molecule type" value="Genomic_DNA"/>
</dbReference>
<keyword evidence="2" id="KW-1185">Reference proteome</keyword>
<proteinExistence type="predicted"/>
<evidence type="ECO:0000313" key="1">
    <source>
        <dbReference type="EMBL" id="MCL6269401.1"/>
    </source>
</evidence>
<accession>A0ABT0PDU6</accession>
<evidence type="ECO:0008006" key="3">
    <source>
        <dbReference type="Google" id="ProtNLM"/>
    </source>
</evidence>
<organism evidence="1 2">
    <name type="scientific">Parendozoicomonas callyspongiae</name>
    <dbReference type="NCBI Taxonomy" id="2942213"/>
    <lineage>
        <taxon>Bacteria</taxon>
        <taxon>Pseudomonadati</taxon>
        <taxon>Pseudomonadota</taxon>
        <taxon>Gammaproteobacteria</taxon>
        <taxon>Oceanospirillales</taxon>
        <taxon>Endozoicomonadaceae</taxon>
        <taxon>Parendozoicomonas</taxon>
    </lineage>
</organism>
<dbReference type="Proteomes" id="UP001203338">
    <property type="component" value="Unassembled WGS sequence"/>
</dbReference>
<name>A0ABT0PDU6_9GAMM</name>
<comment type="caution">
    <text evidence="1">The sequence shown here is derived from an EMBL/GenBank/DDBJ whole genome shotgun (WGS) entry which is preliminary data.</text>
</comment>